<dbReference type="AlphaFoldDB" id="A0A8J7Q0U2"/>
<accession>A0A8J7Q0U2</accession>
<keyword evidence="3" id="KW-0378">Hydrolase</keyword>
<dbReference type="GO" id="GO:0004519">
    <property type="term" value="F:endonuclease activity"/>
    <property type="evidence" value="ECO:0007669"/>
    <property type="project" value="UniProtKB-KW"/>
</dbReference>
<dbReference type="Proteomes" id="UP000664417">
    <property type="component" value="Unassembled WGS sequence"/>
</dbReference>
<keyword evidence="3" id="KW-0540">Nuclease</keyword>
<dbReference type="PIRSF" id="PIRSF030850">
    <property type="entry name" value="UCP030850"/>
    <property type="match status" value="1"/>
</dbReference>
<protein>
    <submittedName>
        <fullName evidence="3">HNH endonuclease</fullName>
    </submittedName>
</protein>
<dbReference type="InterPro" id="IPR003615">
    <property type="entry name" value="HNH_nuc"/>
</dbReference>
<dbReference type="CDD" id="cd00085">
    <property type="entry name" value="HNHc"/>
    <property type="match status" value="1"/>
</dbReference>
<reference evidence="3" key="1">
    <citation type="submission" date="2021-03" db="EMBL/GenBank/DDBJ databases">
        <authorList>
            <person name="Wang G."/>
        </authorList>
    </citation>
    <scope>NUCLEOTIDE SEQUENCE</scope>
    <source>
        <strain evidence="3">KCTC 12899</strain>
    </source>
</reference>
<dbReference type="Pfam" id="PF13391">
    <property type="entry name" value="HNH_2"/>
    <property type="match status" value="1"/>
</dbReference>
<evidence type="ECO:0000259" key="2">
    <source>
        <dbReference type="Pfam" id="PF26340"/>
    </source>
</evidence>
<dbReference type="EMBL" id="JAFREP010000005">
    <property type="protein sequence ID" value="MBO1318322.1"/>
    <property type="molecule type" value="Genomic_DNA"/>
</dbReference>
<evidence type="ECO:0000259" key="1">
    <source>
        <dbReference type="Pfam" id="PF13391"/>
    </source>
</evidence>
<dbReference type="RefSeq" id="WP_207858022.1">
    <property type="nucleotide sequence ID" value="NZ_JAFREP010000005.1"/>
</dbReference>
<evidence type="ECO:0000313" key="3">
    <source>
        <dbReference type="EMBL" id="MBO1318322.1"/>
    </source>
</evidence>
<name>A0A8J7Q0U2_9BACT</name>
<sequence length="300" mass="34575">MNPKSLTQQIKTVSIWKRGDKRAPHKPLLLLLALARVARGEQRLTPFEVLYSELEDLLINFGPQRKSYHPEYPFWRLQNDGNFWEIPEREKAIAARGTRVRKGDVPKNVLVEVKANAGFCLEAHQVLQQNQGLLFQIATYLLEEQFPPSMHEDIFAAIGMPRAYKRLGDLINNDFRSTMLRIYERRCCVCGFDGKLGNATVGLEAAHVKWRKAEGPDAPENGLLLCNFHHKMFDRGVMGITLGHQITVSQHLHGGERVKELILQFSGKRYHPPQNGFPRIAEEYIKWHSEEVFRFPARHF</sequence>
<gene>
    <name evidence="3" type="ORF">J3U88_07640</name>
</gene>
<feature type="domain" description="ScoMcrA-like DNA sulfur-binding" evidence="2">
    <location>
        <begin position="4"/>
        <end position="160"/>
    </location>
</feature>
<comment type="caution">
    <text evidence="3">The sequence shown here is derived from an EMBL/GenBank/DDBJ whole genome shotgun (WGS) entry which is preliminary data.</text>
</comment>
<organism evidence="3 4">
    <name type="scientific">Acanthopleuribacter pedis</name>
    <dbReference type="NCBI Taxonomy" id="442870"/>
    <lineage>
        <taxon>Bacteria</taxon>
        <taxon>Pseudomonadati</taxon>
        <taxon>Acidobacteriota</taxon>
        <taxon>Holophagae</taxon>
        <taxon>Acanthopleuribacterales</taxon>
        <taxon>Acanthopleuribacteraceae</taxon>
        <taxon>Acanthopleuribacter</taxon>
    </lineage>
</organism>
<proteinExistence type="predicted"/>
<dbReference type="NCBIfam" id="NF045808">
    <property type="entry name" value="PT-DNA_restrict"/>
    <property type="match status" value="1"/>
</dbReference>
<dbReference type="InterPro" id="IPR058813">
    <property type="entry name" value="DNA-SBD_ScoMcrA"/>
</dbReference>
<feature type="domain" description="HNH nuclease" evidence="1">
    <location>
        <begin position="187"/>
        <end position="240"/>
    </location>
</feature>
<dbReference type="InterPro" id="IPR011396">
    <property type="entry name" value="PT_DNA_restrict"/>
</dbReference>
<keyword evidence="4" id="KW-1185">Reference proteome</keyword>
<keyword evidence="3" id="KW-0255">Endonuclease</keyword>
<dbReference type="Pfam" id="PF26340">
    <property type="entry name" value="DNA-SBD_ScoMcrA"/>
    <property type="match status" value="1"/>
</dbReference>
<evidence type="ECO:0000313" key="4">
    <source>
        <dbReference type="Proteomes" id="UP000664417"/>
    </source>
</evidence>